<dbReference type="KEGG" id="orm:HTY61_04875"/>
<dbReference type="Pfam" id="PF00145">
    <property type="entry name" value="DNA_methylase"/>
    <property type="match status" value="1"/>
</dbReference>
<dbReference type="GO" id="GO:0032259">
    <property type="term" value="P:methylation"/>
    <property type="evidence" value="ECO:0007669"/>
    <property type="project" value="UniProtKB-KW"/>
</dbReference>
<evidence type="ECO:0000256" key="5">
    <source>
        <dbReference type="ARBA" id="ARBA00047422"/>
    </source>
</evidence>
<evidence type="ECO:0000256" key="8">
    <source>
        <dbReference type="RuleBase" id="RU000417"/>
    </source>
</evidence>
<evidence type="ECO:0000256" key="1">
    <source>
        <dbReference type="ARBA" id="ARBA00022603"/>
    </source>
</evidence>
<evidence type="ECO:0000256" key="6">
    <source>
        <dbReference type="PROSITE-ProRule" id="PRU01016"/>
    </source>
</evidence>
<keyword evidence="3 6" id="KW-0949">S-adenosyl-L-methionine</keyword>
<dbReference type="NCBIfam" id="TIGR00675">
    <property type="entry name" value="dcm"/>
    <property type="match status" value="1"/>
</dbReference>
<keyword evidence="4" id="KW-0680">Restriction system</keyword>
<feature type="active site" evidence="6">
    <location>
        <position position="103"/>
    </location>
</feature>
<keyword evidence="1 6" id="KW-0489">Methyltransferase</keyword>
<dbReference type="PANTHER" id="PTHR10629:SF52">
    <property type="entry name" value="DNA (CYTOSINE-5)-METHYLTRANSFERASE 1"/>
    <property type="match status" value="1"/>
</dbReference>
<sequence length="284" mass="31415">MLGRHGRQQARSQAHDVWQGDCGVSKLKVLDLFSGIGGFSLGLERTGGFETVAFCEIEDYPRRVLKKHWPDVRIYDDVRELTGSRLAADGITRVDVITAGFPCQDISIANGVWGKRLGLRGERSGLFHEACRLLGDLRPFVVIFENVRELLRNGLLEMLKSLASLGYDAEWHAIPASYVGSLQNRDRVWVIAYPREIGIKGLFEGRGVGKARQGWTCCQADLPRIFAAPLVGDSWPQPIIRRGSNRPAYWVDRIAACGNAVVPQIPEMIGYAILDAIEGEEAAA</sequence>
<reference evidence="9 10" key="1">
    <citation type="submission" date="2020-06" db="EMBL/GenBank/DDBJ databases">
        <title>Oricola thermophila sp. nov. isolated from a tidal sediments.</title>
        <authorList>
            <person name="Kwon K.K."/>
            <person name="Yang S.-H."/>
            <person name="Park M.-J."/>
        </authorList>
    </citation>
    <scope>NUCLEOTIDE SEQUENCE [LARGE SCALE GENOMIC DNA]</scope>
    <source>
        <strain evidence="9 10">MEBiC13590</strain>
    </source>
</reference>
<accession>A0A6N1VFU0</accession>
<dbReference type="GO" id="GO:0009307">
    <property type="term" value="P:DNA restriction-modification system"/>
    <property type="evidence" value="ECO:0007669"/>
    <property type="project" value="UniProtKB-KW"/>
</dbReference>
<dbReference type="PANTHER" id="PTHR10629">
    <property type="entry name" value="CYTOSINE-SPECIFIC METHYLTRANSFERASE"/>
    <property type="match status" value="1"/>
</dbReference>
<comment type="catalytic activity">
    <reaction evidence="5 8">
        <text>a 2'-deoxycytidine in DNA + S-adenosyl-L-methionine = a 5-methyl-2'-deoxycytidine in DNA + S-adenosyl-L-homocysteine + H(+)</text>
        <dbReference type="Rhea" id="RHEA:13681"/>
        <dbReference type="Rhea" id="RHEA-COMP:11369"/>
        <dbReference type="Rhea" id="RHEA-COMP:11370"/>
        <dbReference type="ChEBI" id="CHEBI:15378"/>
        <dbReference type="ChEBI" id="CHEBI:57856"/>
        <dbReference type="ChEBI" id="CHEBI:59789"/>
        <dbReference type="ChEBI" id="CHEBI:85452"/>
        <dbReference type="ChEBI" id="CHEBI:85454"/>
        <dbReference type="EC" id="2.1.1.37"/>
    </reaction>
</comment>
<evidence type="ECO:0000313" key="10">
    <source>
        <dbReference type="Proteomes" id="UP000509367"/>
    </source>
</evidence>
<evidence type="ECO:0000256" key="3">
    <source>
        <dbReference type="ARBA" id="ARBA00022691"/>
    </source>
</evidence>
<dbReference type="InterPro" id="IPR001525">
    <property type="entry name" value="C5_MeTfrase"/>
</dbReference>
<dbReference type="PRINTS" id="PR00105">
    <property type="entry name" value="C5METTRFRASE"/>
</dbReference>
<name>A0A6N1VFU0_9HYPH</name>
<evidence type="ECO:0000256" key="2">
    <source>
        <dbReference type="ARBA" id="ARBA00022679"/>
    </source>
</evidence>
<gene>
    <name evidence="9" type="primary">dcm</name>
    <name evidence="9" type="ORF">HTY61_04875</name>
</gene>
<dbReference type="SUPFAM" id="SSF53335">
    <property type="entry name" value="S-adenosyl-L-methionine-dependent methyltransferases"/>
    <property type="match status" value="1"/>
</dbReference>
<dbReference type="GO" id="GO:0044027">
    <property type="term" value="P:negative regulation of gene expression via chromosomal CpG island methylation"/>
    <property type="evidence" value="ECO:0007669"/>
    <property type="project" value="TreeGrafter"/>
</dbReference>
<proteinExistence type="inferred from homology"/>
<dbReference type="InterPro" id="IPR029063">
    <property type="entry name" value="SAM-dependent_MTases_sf"/>
</dbReference>
<organism evidence="9 10">
    <name type="scientific">Oricola thermophila</name>
    <dbReference type="NCBI Taxonomy" id="2742145"/>
    <lineage>
        <taxon>Bacteria</taxon>
        <taxon>Pseudomonadati</taxon>
        <taxon>Pseudomonadota</taxon>
        <taxon>Alphaproteobacteria</taxon>
        <taxon>Hyphomicrobiales</taxon>
        <taxon>Ahrensiaceae</taxon>
        <taxon>Oricola</taxon>
    </lineage>
</organism>
<dbReference type="EC" id="2.1.1.37" evidence="8"/>
<dbReference type="EMBL" id="CP054836">
    <property type="protein sequence ID" value="QKV17837.1"/>
    <property type="molecule type" value="Genomic_DNA"/>
</dbReference>
<dbReference type="GO" id="GO:0003886">
    <property type="term" value="F:DNA (cytosine-5-)-methyltransferase activity"/>
    <property type="evidence" value="ECO:0007669"/>
    <property type="project" value="UniProtKB-EC"/>
</dbReference>
<evidence type="ECO:0000256" key="4">
    <source>
        <dbReference type="ARBA" id="ARBA00022747"/>
    </source>
</evidence>
<dbReference type="PROSITE" id="PS00094">
    <property type="entry name" value="C5_MTASE_1"/>
    <property type="match status" value="1"/>
</dbReference>
<dbReference type="Proteomes" id="UP000509367">
    <property type="component" value="Chromosome"/>
</dbReference>
<dbReference type="Gene3D" id="3.40.50.150">
    <property type="entry name" value="Vaccinia Virus protein VP39"/>
    <property type="match status" value="1"/>
</dbReference>
<keyword evidence="2 6" id="KW-0808">Transferase</keyword>
<dbReference type="GO" id="GO:0003677">
    <property type="term" value="F:DNA binding"/>
    <property type="evidence" value="ECO:0007669"/>
    <property type="project" value="TreeGrafter"/>
</dbReference>
<evidence type="ECO:0000313" key="9">
    <source>
        <dbReference type="EMBL" id="QKV17837.1"/>
    </source>
</evidence>
<dbReference type="PROSITE" id="PS51679">
    <property type="entry name" value="SAM_MT_C5"/>
    <property type="match status" value="1"/>
</dbReference>
<evidence type="ECO:0000256" key="7">
    <source>
        <dbReference type="RuleBase" id="RU000416"/>
    </source>
</evidence>
<dbReference type="AlphaFoldDB" id="A0A6N1VFU0"/>
<keyword evidence="10" id="KW-1185">Reference proteome</keyword>
<dbReference type="InterPro" id="IPR018117">
    <property type="entry name" value="C5_DNA_meth_AS"/>
</dbReference>
<protein>
    <recommendedName>
        <fullName evidence="8">Cytosine-specific methyltransferase</fullName>
        <ecNumber evidence="8">2.1.1.37</ecNumber>
    </recommendedName>
</protein>
<dbReference type="InterPro" id="IPR050390">
    <property type="entry name" value="C5-Methyltransferase"/>
</dbReference>
<comment type="similarity">
    <text evidence="6 7">Belongs to the class I-like SAM-binding methyltransferase superfamily. C5-methyltransferase family.</text>
</comment>